<keyword evidence="2" id="KW-1185">Reference proteome</keyword>
<dbReference type="PANTHER" id="PTHR38436">
    <property type="entry name" value="POLYKETIDE CYCLASE SNOAL-LIKE DOMAIN"/>
    <property type="match status" value="1"/>
</dbReference>
<sequence>MTMDETPLPLPETTLHSLASGVTLLEPLSRKGQGPGLIIVVTETGLSNSSTLRIEKGVPSPLMKWAEESYTVVEIVEDAFANGADPITLAIAELGKAAKCEPKDAVGLVAYNLKLWNRTAPYLSSNPSIVAGIVYANANEEHKLGVSRIPILHHLAGKMARKPSRTDRRVVHDYPTAQSNLFATPFQSQFHYNLESVSHTRNLSFLKARMKGPWFDLEAIWDEHQYWEFENRSVPQTMATMVQEPYVNHVPTLTGGIGRESLTKFYTHHFVYTNPSDIETELISRSTGIDRVIDEFIFKCTHNEPLDWLIPGLPPTGRKLEIPFMAVVNIRGDRLYHEHISWDQGTVLSQLGLLPEYLPIPYQLPGYQDSSRVSQKLEYKIPVVGVDAARKMRDKESVASNDMFSFKVRDAGES</sequence>
<reference evidence="1 2" key="1">
    <citation type="journal article" date="2018" name="Sci. Rep.">
        <title>Comparative genomics provides insights into the lifestyle and reveals functional heterogeneity of dark septate endophytic fungi.</title>
        <authorList>
            <person name="Knapp D.G."/>
            <person name="Nemeth J.B."/>
            <person name="Barry K."/>
            <person name="Hainaut M."/>
            <person name="Henrissat B."/>
            <person name="Johnson J."/>
            <person name="Kuo A."/>
            <person name="Lim J.H.P."/>
            <person name="Lipzen A."/>
            <person name="Nolan M."/>
            <person name="Ohm R.A."/>
            <person name="Tamas L."/>
            <person name="Grigoriev I.V."/>
            <person name="Spatafora J.W."/>
            <person name="Nagy L.G."/>
            <person name="Kovacs G.M."/>
        </authorList>
    </citation>
    <scope>NUCLEOTIDE SEQUENCE [LARGE SCALE GENOMIC DNA]</scope>
    <source>
        <strain evidence="1 2">DSE2036</strain>
    </source>
</reference>
<name>A0A2V1DYM0_9PLEO</name>
<dbReference type="InterPro" id="IPR009959">
    <property type="entry name" value="Cyclase_SnoaL-like"/>
</dbReference>
<evidence type="ECO:0000313" key="2">
    <source>
        <dbReference type="Proteomes" id="UP000244855"/>
    </source>
</evidence>
<dbReference type="AlphaFoldDB" id="A0A2V1DYM0"/>
<dbReference type="GO" id="GO:0030638">
    <property type="term" value="P:polyketide metabolic process"/>
    <property type="evidence" value="ECO:0007669"/>
    <property type="project" value="InterPro"/>
</dbReference>
<proteinExistence type="predicted"/>
<dbReference type="Pfam" id="PF07366">
    <property type="entry name" value="SnoaL"/>
    <property type="match status" value="1"/>
</dbReference>
<dbReference type="PANTHER" id="PTHR38436:SF3">
    <property type="entry name" value="CARBOXYMETHYLENEBUTENOLIDASE-RELATED"/>
    <property type="match status" value="1"/>
</dbReference>
<organism evidence="1 2">
    <name type="scientific">Periconia macrospinosa</name>
    <dbReference type="NCBI Taxonomy" id="97972"/>
    <lineage>
        <taxon>Eukaryota</taxon>
        <taxon>Fungi</taxon>
        <taxon>Dikarya</taxon>
        <taxon>Ascomycota</taxon>
        <taxon>Pezizomycotina</taxon>
        <taxon>Dothideomycetes</taxon>
        <taxon>Pleosporomycetidae</taxon>
        <taxon>Pleosporales</taxon>
        <taxon>Massarineae</taxon>
        <taxon>Periconiaceae</taxon>
        <taxon>Periconia</taxon>
    </lineage>
</organism>
<dbReference type="InterPro" id="IPR032710">
    <property type="entry name" value="NTF2-like_dom_sf"/>
</dbReference>
<dbReference type="EMBL" id="KZ805336">
    <property type="protein sequence ID" value="PVI02992.1"/>
    <property type="molecule type" value="Genomic_DNA"/>
</dbReference>
<dbReference type="SUPFAM" id="SSF54427">
    <property type="entry name" value="NTF2-like"/>
    <property type="match status" value="1"/>
</dbReference>
<dbReference type="Gene3D" id="3.10.450.50">
    <property type="match status" value="1"/>
</dbReference>
<protein>
    <submittedName>
        <fullName evidence="1">NTF2-like protein</fullName>
    </submittedName>
</protein>
<dbReference type="STRING" id="97972.A0A2V1DYM0"/>
<evidence type="ECO:0000313" key="1">
    <source>
        <dbReference type="EMBL" id="PVI02992.1"/>
    </source>
</evidence>
<dbReference type="Proteomes" id="UP000244855">
    <property type="component" value="Unassembled WGS sequence"/>
</dbReference>
<accession>A0A2V1DYM0</accession>
<gene>
    <name evidence="1" type="ORF">DM02DRAFT_558728</name>
</gene>
<dbReference type="OrthoDB" id="5440at2759"/>